<dbReference type="Gene3D" id="3.10.450.50">
    <property type="match status" value="1"/>
</dbReference>
<dbReference type="AlphaFoldDB" id="A0A1M4WLJ8"/>
<feature type="domain" description="SnoaL-like" evidence="1">
    <location>
        <begin position="17"/>
        <end position="102"/>
    </location>
</feature>
<dbReference type="RefSeq" id="WP_100186175.1">
    <property type="nucleotide sequence ID" value="NZ_FQVF01000004.1"/>
</dbReference>
<keyword evidence="3" id="KW-1185">Reference proteome</keyword>
<organism evidence="2 3">
    <name type="scientific">Marinomonas polaris DSM 16579</name>
    <dbReference type="NCBI Taxonomy" id="1122206"/>
    <lineage>
        <taxon>Bacteria</taxon>
        <taxon>Pseudomonadati</taxon>
        <taxon>Pseudomonadota</taxon>
        <taxon>Gammaproteobacteria</taxon>
        <taxon>Oceanospirillales</taxon>
        <taxon>Oceanospirillaceae</taxon>
        <taxon>Marinomonas</taxon>
    </lineage>
</organism>
<accession>A0A1M4WLJ8</accession>
<dbReference type="STRING" id="1122206.SAMN02745753_00821"/>
<evidence type="ECO:0000313" key="2">
    <source>
        <dbReference type="EMBL" id="SHE81842.1"/>
    </source>
</evidence>
<proteinExistence type="predicted"/>
<gene>
    <name evidence="2" type="ORF">SAMN02745753_00821</name>
</gene>
<protein>
    <submittedName>
        <fullName evidence="2">SnoaL-like domain-containing protein</fullName>
    </submittedName>
</protein>
<reference evidence="3" key="1">
    <citation type="submission" date="2016-11" db="EMBL/GenBank/DDBJ databases">
        <authorList>
            <person name="Varghese N."/>
            <person name="Submissions S."/>
        </authorList>
    </citation>
    <scope>NUCLEOTIDE SEQUENCE [LARGE SCALE GENOMIC DNA]</scope>
    <source>
        <strain evidence="3">DSM 16579</strain>
    </source>
</reference>
<dbReference type="EMBL" id="FQVF01000004">
    <property type="protein sequence ID" value="SHE81842.1"/>
    <property type="molecule type" value="Genomic_DNA"/>
</dbReference>
<dbReference type="InterPro" id="IPR032710">
    <property type="entry name" value="NTF2-like_dom_sf"/>
</dbReference>
<dbReference type="Proteomes" id="UP000184517">
    <property type="component" value="Unassembled WGS sequence"/>
</dbReference>
<dbReference type="OrthoDB" id="8684708at2"/>
<dbReference type="InterPro" id="IPR037401">
    <property type="entry name" value="SnoaL-like"/>
</dbReference>
<evidence type="ECO:0000313" key="3">
    <source>
        <dbReference type="Proteomes" id="UP000184517"/>
    </source>
</evidence>
<sequence>MMTIDLPRPIANYFKADKGDSEAIVACFSDEAVVKDEGQTHTGLDAIKQWKANASTKYTYTVEPQLLSESAEQTIVTGLVTGNFPGSPVNLQYAFTLDGDKITALEISL</sequence>
<dbReference type="Pfam" id="PF12680">
    <property type="entry name" value="SnoaL_2"/>
    <property type="match status" value="1"/>
</dbReference>
<name>A0A1M4WLJ8_9GAMM</name>
<evidence type="ECO:0000259" key="1">
    <source>
        <dbReference type="Pfam" id="PF12680"/>
    </source>
</evidence>
<dbReference type="SUPFAM" id="SSF54427">
    <property type="entry name" value="NTF2-like"/>
    <property type="match status" value="1"/>
</dbReference>